<keyword evidence="3 4" id="KW-0175">Coiled coil</keyword>
<comment type="caution">
    <text evidence="7">The sequence shown here is derived from an EMBL/GenBank/DDBJ whole genome shotgun (WGS) entry which is preliminary data.</text>
</comment>
<evidence type="ECO:0000313" key="7">
    <source>
        <dbReference type="EMBL" id="OAA33666.1"/>
    </source>
</evidence>
<dbReference type="InterPro" id="IPR016024">
    <property type="entry name" value="ARM-type_fold"/>
</dbReference>
<sequence length="925" mass="103344">MFSISTTPAKQSVSETITVLSGRLSSATLLEDRRAAILGLRSFSKDFPASVASGALRSLIGSLNKDSEDVDTVKVVLETLLSLFNPNVDSPEASTELFLWLADEFTQRQENITLLLDFVESSDFYSRLYSLQLISAILSARVQRTEECIYTAPLGLSRLVAVLDDTREAVRNECVSLLISLTPTSLGIQKLVAFESAFERVFAIINADGSLTEGGRTVEDCLILIANLLRRNASNQSLFRESDCFANLASLLEDLLNSRPPNADIAKWVQTQRERNVYAFLAVLRLFLSPGSPGILLNQQAFWKHRLVHNIVQLAFLRNEGQITIKAEALTACGDMIRDAKSLQESFAQLMVPAPLLADTSIDDSAKTYVIDGLLDMTLNTNEQTAFDLRYSACECLKAYFSNHTDIQLHFMSRAIEGYITEADESANVLTVLLRPDPTRSARDPYCQWFASVITFHLLNNNPTAKTKLLQVREGDANNGEEVVTSVQMITAHLITGITRGDDPRILVGYLMLLLCWIFEDPDAVNDILAEGSNVQSLVQAVVQPMVPGDNIVRGLCAMLLGVAYEFSTKDSPLSRTAFYSILTKGMDREQFLDHLTQLRGHPLMREFEVTSQKFWPSDNGTAPNVFFDAVFVNFFKDNYSRIARSLDRAPELEISIVTNGVQRGISRELVDSLRSQVEKKERAFQEINEKLTASEDALRRSEAEHQKLAAISAQELSRIQKTVEDAAAMHEKKLLNLVQQQNARDVEHQRQLRLAQGQIASRDSQLDDLARAQRAAESEVQRVRLRADAEIADLKASINRLEIDLIKANKSKTTEIERLREENTSMMAVEMDRKEEAEKRAAGLEVQLREAKGEAKELQQRADHAEVALAEESTAKKVAQTELDDLLIVFGDLEEKIARYKRRLRELGEGVSEGEDDADDDEVD</sequence>
<dbReference type="InterPro" id="IPR006955">
    <property type="entry name" value="Uso1_p115_C"/>
</dbReference>
<proteinExistence type="predicted"/>
<dbReference type="STRING" id="1081109.A0A166VHF6"/>
<evidence type="ECO:0000313" key="8">
    <source>
        <dbReference type="Proteomes" id="UP000078544"/>
    </source>
</evidence>
<evidence type="ECO:0000256" key="1">
    <source>
        <dbReference type="ARBA" id="ARBA00004555"/>
    </source>
</evidence>
<feature type="coiled-coil region" evidence="4">
    <location>
        <begin position="767"/>
        <end position="911"/>
    </location>
</feature>
<dbReference type="GO" id="GO:0048211">
    <property type="term" value="P:Golgi vesicle docking"/>
    <property type="evidence" value="ECO:0007669"/>
    <property type="project" value="TreeGrafter"/>
</dbReference>
<dbReference type="FunFam" id="1.25.10.10:FF:000296">
    <property type="entry name" value="Related to transport protein USO1"/>
    <property type="match status" value="1"/>
</dbReference>
<reference evidence="7 8" key="1">
    <citation type="journal article" date="2016" name="Genome Biol. Evol.">
        <title>Divergent and convergent evolution of fungal pathogenicity.</title>
        <authorList>
            <person name="Shang Y."/>
            <person name="Xiao G."/>
            <person name="Zheng P."/>
            <person name="Cen K."/>
            <person name="Zhan S."/>
            <person name="Wang C."/>
        </authorList>
    </citation>
    <scope>NUCLEOTIDE SEQUENCE [LARGE SCALE GENOMIC DNA]</scope>
    <source>
        <strain evidence="7 8">RCEF 2490</strain>
    </source>
</reference>
<feature type="coiled-coil region" evidence="4">
    <location>
        <begin position="671"/>
        <end position="705"/>
    </location>
</feature>
<evidence type="ECO:0000256" key="2">
    <source>
        <dbReference type="ARBA" id="ARBA00023034"/>
    </source>
</evidence>
<dbReference type="GO" id="GO:0005795">
    <property type="term" value="C:Golgi stack"/>
    <property type="evidence" value="ECO:0007669"/>
    <property type="project" value="TreeGrafter"/>
</dbReference>
<evidence type="ECO:0000256" key="3">
    <source>
        <dbReference type="ARBA" id="ARBA00023054"/>
    </source>
</evidence>
<dbReference type="Gene3D" id="1.25.10.10">
    <property type="entry name" value="Leucine-rich Repeat Variant"/>
    <property type="match status" value="1"/>
</dbReference>
<keyword evidence="2" id="KW-0333">Golgi apparatus</keyword>
<dbReference type="PANTHER" id="PTHR10013:SF0">
    <property type="entry name" value="GENERAL VESICULAR TRANSPORT FACTOR P115"/>
    <property type="match status" value="1"/>
</dbReference>
<dbReference type="Pfam" id="PF04869">
    <property type="entry name" value="Uso1_p115_head"/>
    <property type="match status" value="1"/>
</dbReference>
<dbReference type="GO" id="GO:0006888">
    <property type="term" value="P:endoplasmic reticulum to Golgi vesicle-mediated transport"/>
    <property type="evidence" value="ECO:0007669"/>
    <property type="project" value="TreeGrafter"/>
</dbReference>
<dbReference type="Proteomes" id="UP000078544">
    <property type="component" value="Unassembled WGS sequence"/>
</dbReference>
<gene>
    <name evidence="7" type="ORF">AAL_01131</name>
</gene>
<name>A0A166VHF6_9HYPO</name>
<dbReference type="InterPro" id="IPR011989">
    <property type="entry name" value="ARM-like"/>
</dbReference>
<protein>
    <submittedName>
        <fullName evidence="7">Vesicle tethering protein p115-like protein</fullName>
    </submittedName>
</protein>
<dbReference type="GO" id="GO:0012507">
    <property type="term" value="C:ER to Golgi transport vesicle membrane"/>
    <property type="evidence" value="ECO:0007669"/>
    <property type="project" value="TreeGrafter"/>
</dbReference>
<dbReference type="InterPro" id="IPR006953">
    <property type="entry name" value="Vesicle_Uso1_P115_head"/>
</dbReference>
<dbReference type="OrthoDB" id="198977at2759"/>
<dbReference type="Pfam" id="PF04871">
    <property type="entry name" value="Uso1_p115_C"/>
    <property type="match status" value="1"/>
</dbReference>
<dbReference type="InterPro" id="IPR024095">
    <property type="entry name" value="Vesicle_P115"/>
</dbReference>
<evidence type="ECO:0000259" key="5">
    <source>
        <dbReference type="Pfam" id="PF04869"/>
    </source>
</evidence>
<feature type="domain" description="Vesicle tethering protein Uso1/P115-like head" evidence="5">
    <location>
        <begin position="342"/>
        <end position="647"/>
    </location>
</feature>
<comment type="subcellular location">
    <subcellularLocation>
        <location evidence="1">Golgi apparatus</location>
    </subcellularLocation>
</comment>
<dbReference type="GO" id="GO:0000139">
    <property type="term" value="C:Golgi membrane"/>
    <property type="evidence" value="ECO:0007669"/>
    <property type="project" value="InterPro"/>
</dbReference>
<feature type="domain" description="Uso1/p115-like vesicle tethering protein C-terminal" evidence="6">
    <location>
        <begin position="813"/>
        <end position="923"/>
    </location>
</feature>
<accession>A0A166VHF6</accession>
<evidence type="ECO:0000259" key="6">
    <source>
        <dbReference type="Pfam" id="PF04871"/>
    </source>
</evidence>
<dbReference type="EMBL" id="AZGY01000001">
    <property type="protein sequence ID" value="OAA33666.1"/>
    <property type="molecule type" value="Genomic_DNA"/>
</dbReference>
<dbReference type="PANTHER" id="PTHR10013">
    <property type="entry name" value="GENERAL VESICULAR TRANSPORT FACTOR P115"/>
    <property type="match status" value="1"/>
</dbReference>
<dbReference type="GO" id="GO:0005783">
    <property type="term" value="C:endoplasmic reticulum"/>
    <property type="evidence" value="ECO:0007669"/>
    <property type="project" value="TreeGrafter"/>
</dbReference>
<dbReference type="GO" id="GO:0006886">
    <property type="term" value="P:intracellular protein transport"/>
    <property type="evidence" value="ECO:0007669"/>
    <property type="project" value="InterPro"/>
</dbReference>
<dbReference type="GO" id="GO:0048280">
    <property type="term" value="P:vesicle fusion with Golgi apparatus"/>
    <property type="evidence" value="ECO:0007669"/>
    <property type="project" value="InterPro"/>
</dbReference>
<keyword evidence="8" id="KW-1185">Reference proteome</keyword>
<evidence type="ECO:0000256" key="4">
    <source>
        <dbReference type="SAM" id="Coils"/>
    </source>
</evidence>
<dbReference type="SUPFAM" id="SSF48371">
    <property type="entry name" value="ARM repeat"/>
    <property type="match status" value="1"/>
</dbReference>
<dbReference type="AlphaFoldDB" id="A0A166VHF6"/>
<organism evidence="7 8">
    <name type="scientific">Moelleriella libera RCEF 2490</name>
    <dbReference type="NCBI Taxonomy" id="1081109"/>
    <lineage>
        <taxon>Eukaryota</taxon>
        <taxon>Fungi</taxon>
        <taxon>Dikarya</taxon>
        <taxon>Ascomycota</taxon>
        <taxon>Pezizomycotina</taxon>
        <taxon>Sordariomycetes</taxon>
        <taxon>Hypocreomycetidae</taxon>
        <taxon>Hypocreales</taxon>
        <taxon>Clavicipitaceae</taxon>
        <taxon>Moelleriella</taxon>
    </lineage>
</organism>